<dbReference type="SMART" id="SM00331">
    <property type="entry name" value="PP2C_SIG"/>
    <property type="match status" value="1"/>
</dbReference>
<reference evidence="2" key="1">
    <citation type="submission" date="2016-09" db="EMBL/GenBank/DDBJ databases">
        <title>Draft genome of thermotolerant cyanobacterium Desertifilum sp. strain IPPAS B-1220.</title>
        <authorList>
            <person name="Sinetova M.A."/>
            <person name="Bolakhan K."/>
            <person name="Zayadan B.K."/>
            <person name="Mironov K.S."/>
            <person name="Ustinova V."/>
            <person name="Kupriyanova E.V."/>
            <person name="Sidorov R.A."/>
            <person name="Skrypnik A.N."/>
            <person name="Gogoleva N.E."/>
            <person name="Gogolev Y.V."/>
            <person name="Los D.A."/>
        </authorList>
    </citation>
    <scope>NUCLEOTIDE SEQUENCE [LARGE SCALE GENOMIC DNA]</scope>
    <source>
        <strain evidence="2">IPPAS B-1220</strain>
    </source>
</reference>
<organism evidence="2">
    <name type="scientific">Desertifilum tharense IPPAS B-1220</name>
    <dbReference type="NCBI Taxonomy" id="1781255"/>
    <lineage>
        <taxon>Bacteria</taxon>
        <taxon>Bacillati</taxon>
        <taxon>Cyanobacteriota</taxon>
        <taxon>Cyanophyceae</taxon>
        <taxon>Desertifilales</taxon>
        <taxon>Desertifilaceae</taxon>
        <taxon>Desertifilum</taxon>
    </lineage>
</organism>
<keyword evidence="2" id="KW-0418">Kinase</keyword>
<dbReference type="Pfam" id="PF13581">
    <property type="entry name" value="HATPase_c_2"/>
    <property type="match status" value="1"/>
</dbReference>
<protein>
    <submittedName>
        <fullName evidence="2">Serine/threonine protein kinase</fullName>
    </submittedName>
</protein>
<dbReference type="PANTHER" id="PTHR35801:SF1">
    <property type="entry name" value="PHOSPHOSERINE PHOSPHATASE RSBX"/>
    <property type="match status" value="1"/>
</dbReference>
<keyword evidence="2" id="KW-0808">Transferase</keyword>
<accession>A0A1E5QQ28</accession>
<dbReference type="STRING" id="1781255.BH720_03075"/>
<evidence type="ECO:0000313" key="2">
    <source>
        <dbReference type="EMBL" id="OEJ76758.1"/>
    </source>
</evidence>
<dbReference type="Gene3D" id="3.30.565.10">
    <property type="entry name" value="Histidine kinase-like ATPase, C-terminal domain"/>
    <property type="match status" value="1"/>
</dbReference>
<keyword evidence="2" id="KW-0723">Serine/threonine-protein kinase</keyword>
<dbReference type="InterPro" id="IPR001932">
    <property type="entry name" value="PPM-type_phosphatase-like_dom"/>
</dbReference>
<dbReference type="PANTHER" id="PTHR35801">
    <property type="entry name" value="PHOSPHOSERINE PHOSPHATASE RSBX"/>
    <property type="match status" value="1"/>
</dbReference>
<dbReference type="AlphaFoldDB" id="A0A1E5QQ28"/>
<gene>
    <name evidence="2" type="ORF">BH720_03075</name>
</gene>
<evidence type="ECO:0000259" key="1">
    <source>
        <dbReference type="SMART" id="SM00331"/>
    </source>
</evidence>
<dbReference type="InterPro" id="IPR036890">
    <property type="entry name" value="HATPase_C_sf"/>
</dbReference>
<dbReference type="OrthoDB" id="479131at2"/>
<dbReference type="SUPFAM" id="SSF81606">
    <property type="entry name" value="PP2C-like"/>
    <property type="match status" value="1"/>
</dbReference>
<sequence length="332" mass="35586">MTNPWAIALTEPTQVGEARRRASSLARQLGFTEVECGKVAIAVTEAANNLLNHATSGQLVLHPKEQQGIAGIEMLALDCGPGMVDVEACLRDGFSTAGTGGNGLGALQRLSDYFEVYSVPQQGTALLCQFWTSPPPGDRLEVGVICLPKPGETLSGDSWSYCPLGNRHLLLVADGLGHGPQAAQASLAAVNALWESAENTPSEIMQAAHKALRSTRGAAVAIADLDLERQQLTYTGVGNIAGCIFNQGHSSSMISHHGTLGHEVRKVQEFTYSWPESGLLIMHSDGLGTQWRLESYPGLGYRHPSLIAGVLYRDFCRGRDDVTVLVARERSR</sequence>
<dbReference type="InterPro" id="IPR039248">
    <property type="entry name" value="Ptase_RsbX"/>
</dbReference>
<proteinExistence type="predicted"/>
<dbReference type="Gene3D" id="3.60.40.10">
    <property type="entry name" value="PPM-type phosphatase domain"/>
    <property type="match status" value="1"/>
</dbReference>
<dbReference type="RefSeq" id="WP_069965688.1">
    <property type="nucleotide sequence ID" value="NZ_CM124774.1"/>
</dbReference>
<dbReference type="CDD" id="cd16934">
    <property type="entry name" value="HATPase_RsbT-like"/>
    <property type="match status" value="1"/>
</dbReference>
<dbReference type="InterPro" id="IPR003594">
    <property type="entry name" value="HATPase_dom"/>
</dbReference>
<dbReference type="GO" id="GO:0004674">
    <property type="term" value="F:protein serine/threonine kinase activity"/>
    <property type="evidence" value="ECO:0007669"/>
    <property type="project" value="UniProtKB-KW"/>
</dbReference>
<dbReference type="Pfam" id="PF07228">
    <property type="entry name" value="SpoIIE"/>
    <property type="match status" value="1"/>
</dbReference>
<feature type="domain" description="PPM-type phosphatase" evidence="1">
    <location>
        <begin position="139"/>
        <end position="329"/>
    </location>
</feature>
<name>A0A1E5QQ28_9CYAN</name>
<dbReference type="InterPro" id="IPR036457">
    <property type="entry name" value="PPM-type-like_dom_sf"/>
</dbReference>
<dbReference type="EMBL" id="MJGC01000032">
    <property type="protein sequence ID" value="OEJ76758.1"/>
    <property type="molecule type" value="Genomic_DNA"/>
</dbReference>
<comment type="caution">
    <text evidence="2">The sequence shown here is derived from an EMBL/GenBank/DDBJ whole genome shotgun (WGS) entry which is preliminary data.</text>
</comment>